<name>A0A9N9A0A7_9GLOM</name>
<feature type="compositionally biased region" description="Polar residues" evidence="1">
    <location>
        <begin position="163"/>
        <end position="178"/>
    </location>
</feature>
<dbReference type="AlphaFoldDB" id="A0A9N9A0A7"/>
<evidence type="ECO:0000313" key="3">
    <source>
        <dbReference type="Proteomes" id="UP000789739"/>
    </source>
</evidence>
<gene>
    <name evidence="2" type="ORF">PBRASI_LOCUS3293</name>
</gene>
<protein>
    <submittedName>
        <fullName evidence="2">1363_t:CDS:1</fullName>
    </submittedName>
</protein>
<accession>A0A9N9A0A7</accession>
<organism evidence="2 3">
    <name type="scientific">Paraglomus brasilianum</name>
    <dbReference type="NCBI Taxonomy" id="144538"/>
    <lineage>
        <taxon>Eukaryota</taxon>
        <taxon>Fungi</taxon>
        <taxon>Fungi incertae sedis</taxon>
        <taxon>Mucoromycota</taxon>
        <taxon>Glomeromycotina</taxon>
        <taxon>Glomeromycetes</taxon>
        <taxon>Paraglomerales</taxon>
        <taxon>Paraglomeraceae</taxon>
        <taxon>Paraglomus</taxon>
    </lineage>
</organism>
<reference evidence="2" key="1">
    <citation type="submission" date="2021-06" db="EMBL/GenBank/DDBJ databases">
        <authorList>
            <person name="Kallberg Y."/>
            <person name="Tangrot J."/>
            <person name="Rosling A."/>
        </authorList>
    </citation>
    <scope>NUCLEOTIDE SEQUENCE</scope>
    <source>
        <strain evidence="2">BR232B</strain>
    </source>
</reference>
<dbReference type="PANTHER" id="PTHR38645:SF1">
    <property type="entry name" value="YALI0F12243P"/>
    <property type="match status" value="1"/>
</dbReference>
<sequence>MDTSNRSSEEPEALQSLQAKFALAANTVVDLYREGQRQRDSAYKRGYEKCLLDIMDFLNTHPHVQQQQTGASERMVVDLEDLVNWARAKHGQLHGAYVQNTEDSVNGQSQQLAIIHHQCQPQQASIQPLPPPPSSQSSQLQPSENTTNSSHSHSASDHAVTTFPHQTPHANSHQLYSQSALSGTTTSFQTFPTASIFDFTMPQHMMVSSSQREIEAISVGQEGGIGIWGSAGELKRKFGGNEVGFLGKSIPVEGLIEMPSKRSRIRREEIGFER</sequence>
<feature type="region of interest" description="Disordered" evidence="1">
    <location>
        <begin position="118"/>
        <end position="178"/>
    </location>
</feature>
<feature type="compositionally biased region" description="Low complexity" evidence="1">
    <location>
        <begin position="135"/>
        <end position="159"/>
    </location>
</feature>
<evidence type="ECO:0000256" key="1">
    <source>
        <dbReference type="SAM" id="MobiDB-lite"/>
    </source>
</evidence>
<keyword evidence="3" id="KW-1185">Reference proteome</keyword>
<dbReference type="EMBL" id="CAJVPI010000292">
    <property type="protein sequence ID" value="CAG8514518.1"/>
    <property type="molecule type" value="Genomic_DNA"/>
</dbReference>
<comment type="caution">
    <text evidence="2">The sequence shown here is derived from an EMBL/GenBank/DDBJ whole genome shotgun (WGS) entry which is preliminary data.</text>
</comment>
<dbReference type="PANTHER" id="PTHR38645">
    <property type="entry name" value="CHROMOSOME 9, WHOLE GENOME SHOTGUN SEQUENCE"/>
    <property type="match status" value="1"/>
</dbReference>
<proteinExistence type="predicted"/>
<dbReference type="Proteomes" id="UP000789739">
    <property type="component" value="Unassembled WGS sequence"/>
</dbReference>
<evidence type="ECO:0000313" key="2">
    <source>
        <dbReference type="EMBL" id="CAG8514518.1"/>
    </source>
</evidence>
<dbReference type="OrthoDB" id="21418at2759"/>